<dbReference type="InterPro" id="IPR020831">
    <property type="entry name" value="GlycerAld/Erythrose_P_DH"/>
</dbReference>
<dbReference type="SUPFAM" id="SSF51735">
    <property type="entry name" value="NAD(P)-binding Rossmann-fold domains"/>
    <property type="match status" value="1"/>
</dbReference>
<keyword evidence="16" id="KW-1185">Reference proteome</keyword>
<dbReference type="GO" id="GO:0006006">
    <property type="term" value="P:glucose metabolic process"/>
    <property type="evidence" value="ECO:0007669"/>
    <property type="project" value="InterPro"/>
</dbReference>
<evidence type="ECO:0000256" key="6">
    <source>
        <dbReference type="ARBA" id="ARBA00023152"/>
    </source>
</evidence>
<dbReference type="CDD" id="cd18126">
    <property type="entry name" value="GAPDH_I_C"/>
    <property type="match status" value="1"/>
</dbReference>
<dbReference type="CDD" id="cd05214">
    <property type="entry name" value="GAPDH_I_N"/>
    <property type="match status" value="1"/>
</dbReference>
<dbReference type="SUPFAM" id="SSF55347">
    <property type="entry name" value="Glyceraldehyde-3-phosphate dehydrogenase-like, C-terminal domain"/>
    <property type="match status" value="1"/>
</dbReference>
<feature type="binding site" evidence="10">
    <location>
        <position position="119"/>
    </location>
    <ligand>
        <name>NAD(+)</name>
        <dbReference type="ChEBI" id="CHEBI:57540"/>
    </ligand>
</feature>
<evidence type="ECO:0000256" key="11">
    <source>
        <dbReference type="PIRSR" id="PIRSR000149-4"/>
    </source>
</evidence>
<keyword evidence="5 10" id="KW-0520">NAD</keyword>
<dbReference type="GO" id="GO:0006096">
    <property type="term" value="P:glycolytic process"/>
    <property type="evidence" value="ECO:0007669"/>
    <property type="project" value="UniProtKB-KW"/>
</dbReference>
<dbReference type="GO" id="GO:0050661">
    <property type="term" value="F:NADP binding"/>
    <property type="evidence" value="ECO:0007669"/>
    <property type="project" value="InterPro"/>
</dbReference>
<evidence type="ECO:0000256" key="4">
    <source>
        <dbReference type="ARBA" id="ARBA00023002"/>
    </source>
</evidence>
<gene>
    <name evidence="15" type="ORF">NQ314_000354</name>
</gene>
<evidence type="ECO:0000256" key="10">
    <source>
        <dbReference type="PIRSR" id="PIRSR000149-3"/>
    </source>
</evidence>
<keyword evidence="4 13" id="KW-0560">Oxidoreductase</keyword>
<organism evidence="15 16">
    <name type="scientific">Rhamnusium bicolor</name>
    <dbReference type="NCBI Taxonomy" id="1586634"/>
    <lineage>
        <taxon>Eukaryota</taxon>
        <taxon>Metazoa</taxon>
        <taxon>Ecdysozoa</taxon>
        <taxon>Arthropoda</taxon>
        <taxon>Hexapoda</taxon>
        <taxon>Insecta</taxon>
        <taxon>Pterygota</taxon>
        <taxon>Neoptera</taxon>
        <taxon>Endopterygota</taxon>
        <taxon>Coleoptera</taxon>
        <taxon>Polyphaga</taxon>
        <taxon>Cucujiformia</taxon>
        <taxon>Chrysomeloidea</taxon>
        <taxon>Cerambycidae</taxon>
        <taxon>Lepturinae</taxon>
        <taxon>Rhagiini</taxon>
        <taxon>Rhamnusium</taxon>
    </lineage>
</organism>
<evidence type="ECO:0000256" key="13">
    <source>
        <dbReference type="RuleBase" id="RU361160"/>
    </source>
</evidence>
<proteinExistence type="inferred from homology"/>
<comment type="caution">
    <text evidence="15">The sequence shown here is derived from an EMBL/GenBank/DDBJ whole genome shotgun (WGS) entry which is preliminary data.</text>
</comment>
<name>A0AAV8ZW24_9CUCU</name>
<comment type="subunit">
    <text evidence="3 13">Homotetramer.</text>
</comment>
<dbReference type="GO" id="GO:0005829">
    <property type="term" value="C:cytosol"/>
    <property type="evidence" value="ECO:0007669"/>
    <property type="project" value="TreeGrafter"/>
</dbReference>
<feature type="binding site" evidence="9">
    <location>
        <position position="231"/>
    </location>
    <ligand>
        <name>D-glyceraldehyde 3-phosphate</name>
        <dbReference type="ChEBI" id="CHEBI:59776"/>
    </ligand>
</feature>
<feature type="binding site" evidence="9">
    <location>
        <position position="179"/>
    </location>
    <ligand>
        <name>D-glyceraldehyde 3-phosphate</name>
        <dbReference type="ChEBI" id="CHEBI:59776"/>
    </ligand>
</feature>
<accession>A0AAV8ZW24</accession>
<evidence type="ECO:0000256" key="2">
    <source>
        <dbReference type="ARBA" id="ARBA00007406"/>
    </source>
</evidence>
<comment type="similarity">
    <text evidence="2 12">Belongs to the glyceraldehyde-3-phosphate dehydrogenase family.</text>
</comment>
<dbReference type="PANTHER" id="PTHR10836:SF76">
    <property type="entry name" value="GLYCERALDEHYDE-3-PHOSPHATE DEHYDROGENASE-RELATED"/>
    <property type="match status" value="1"/>
</dbReference>
<feature type="binding site" evidence="10">
    <location>
        <position position="313"/>
    </location>
    <ligand>
        <name>NAD(+)</name>
        <dbReference type="ChEBI" id="CHEBI:57540"/>
    </ligand>
</feature>
<evidence type="ECO:0000313" key="16">
    <source>
        <dbReference type="Proteomes" id="UP001162156"/>
    </source>
</evidence>
<comment type="catalytic activity">
    <reaction evidence="7 13">
        <text>D-glyceraldehyde 3-phosphate + phosphate + NAD(+) = (2R)-3-phospho-glyceroyl phosphate + NADH + H(+)</text>
        <dbReference type="Rhea" id="RHEA:10300"/>
        <dbReference type="ChEBI" id="CHEBI:15378"/>
        <dbReference type="ChEBI" id="CHEBI:43474"/>
        <dbReference type="ChEBI" id="CHEBI:57540"/>
        <dbReference type="ChEBI" id="CHEBI:57604"/>
        <dbReference type="ChEBI" id="CHEBI:57945"/>
        <dbReference type="ChEBI" id="CHEBI:59776"/>
        <dbReference type="EC" id="1.2.1.12"/>
    </reaction>
</comment>
<protein>
    <recommendedName>
        <fullName evidence="13">Glyceraldehyde-3-phosphate dehydrogenase</fullName>
        <ecNumber evidence="13">1.2.1.12</ecNumber>
    </recommendedName>
</protein>
<dbReference type="NCBIfam" id="TIGR01534">
    <property type="entry name" value="GAPDH-I"/>
    <property type="match status" value="1"/>
</dbReference>
<dbReference type="InterPro" id="IPR006424">
    <property type="entry name" value="Glyceraldehyde-3-P_DH_1"/>
</dbReference>
<evidence type="ECO:0000256" key="9">
    <source>
        <dbReference type="PIRSR" id="PIRSR000149-2"/>
    </source>
</evidence>
<feature type="binding site" evidence="10">
    <location>
        <begin position="11"/>
        <end position="12"/>
    </location>
    <ligand>
        <name>NAD(+)</name>
        <dbReference type="ChEBI" id="CHEBI:57540"/>
    </ligand>
</feature>
<dbReference type="Pfam" id="PF00044">
    <property type="entry name" value="Gp_dh_N"/>
    <property type="match status" value="1"/>
</dbReference>
<dbReference type="PIRSF" id="PIRSF000149">
    <property type="entry name" value="GAP_DH"/>
    <property type="match status" value="1"/>
</dbReference>
<dbReference type="PRINTS" id="PR00078">
    <property type="entry name" value="G3PDHDRGNASE"/>
</dbReference>
<dbReference type="SMART" id="SM00846">
    <property type="entry name" value="Gp_dh_N"/>
    <property type="match status" value="1"/>
</dbReference>
<dbReference type="InterPro" id="IPR020829">
    <property type="entry name" value="GlycerAld_3-P_DH_cat"/>
</dbReference>
<comment type="pathway">
    <text evidence="1 13">Carbohydrate degradation; glycolysis; pyruvate from D-glyceraldehyde 3-phosphate: step 1/5.</text>
</comment>
<dbReference type="InterPro" id="IPR020830">
    <property type="entry name" value="GlycerAld_3-P_DH_AS"/>
</dbReference>
<dbReference type="AlphaFoldDB" id="A0AAV8ZW24"/>
<dbReference type="Gene3D" id="3.40.50.720">
    <property type="entry name" value="NAD(P)-binding Rossmann-like Domain"/>
    <property type="match status" value="1"/>
</dbReference>
<evidence type="ECO:0000256" key="7">
    <source>
        <dbReference type="ARBA" id="ARBA00047698"/>
    </source>
</evidence>
<sequence length="332" mass="36065">MAKIGINGFGRIGRIFLRTALEKDAEVVAINEPFADAKYMAYMFKHDSTHGRFYGKVCNDDKHLIVNKQKICVFTELDPKKIPWKQAGAEYIIESSGKYTTKDKAAALLQGGAKKIIISAPSKDAPMYVVGVNLCCYSPKDAVISMASCTTNCLAPLAKVVHEKFGIEEALMTTVHSVTLTQKLIDGASSKSWRDGRSALSNIIPASTGAAKAVGKVIPELAGKISGMAFRVPVANVSVVDLTARLCKCAEYEEIKCAIREASEGAMNGILGYTEDDVVSTDLIGSGCSSIFDAKAGMALSTHFVKLISWYDNEWGYCQRLVDLIDFVHKKR</sequence>
<dbReference type="PANTHER" id="PTHR10836">
    <property type="entry name" value="GLYCERALDEHYDE 3-PHOSPHATE DEHYDROGENASE"/>
    <property type="match status" value="1"/>
</dbReference>
<keyword evidence="6 13" id="KW-0324">Glycolysis</keyword>
<evidence type="ECO:0000259" key="14">
    <source>
        <dbReference type="SMART" id="SM00846"/>
    </source>
</evidence>
<dbReference type="PROSITE" id="PS00071">
    <property type="entry name" value="GAPDH"/>
    <property type="match status" value="1"/>
</dbReference>
<dbReference type="Gene3D" id="3.30.360.10">
    <property type="entry name" value="Dihydrodipicolinate Reductase, domain 2"/>
    <property type="match status" value="1"/>
</dbReference>
<feature type="domain" description="Glyceraldehyde 3-phosphate dehydrogenase NAD(P) binding" evidence="14">
    <location>
        <begin position="2"/>
        <end position="149"/>
    </location>
</feature>
<dbReference type="GO" id="GO:0004365">
    <property type="term" value="F:glyceraldehyde-3-phosphate dehydrogenase (NAD+) (phosphorylating) activity"/>
    <property type="evidence" value="ECO:0007669"/>
    <property type="project" value="UniProtKB-UniRule"/>
</dbReference>
<feature type="site" description="Activates thiol group during catalysis" evidence="11">
    <location>
        <position position="176"/>
    </location>
</feature>
<evidence type="ECO:0000256" key="8">
    <source>
        <dbReference type="PIRSR" id="PIRSR000149-1"/>
    </source>
</evidence>
<reference evidence="15" key="1">
    <citation type="journal article" date="2023" name="Insect Mol. Biol.">
        <title>Genome sequencing provides insights into the evolution of gene families encoding plant cell wall-degrading enzymes in longhorned beetles.</title>
        <authorList>
            <person name="Shin N.R."/>
            <person name="Okamura Y."/>
            <person name="Kirsch R."/>
            <person name="Pauchet Y."/>
        </authorList>
    </citation>
    <scope>NUCLEOTIDE SEQUENCE</scope>
    <source>
        <strain evidence="15">RBIC_L_NR</strain>
    </source>
</reference>
<dbReference type="EC" id="1.2.1.12" evidence="13"/>
<dbReference type="EMBL" id="JANEYF010000117">
    <property type="protein sequence ID" value="KAJ8972128.1"/>
    <property type="molecule type" value="Genomic_DNA"/>
</dbReference>
<evidence type="ECO:0000256" key="5">
    <source>
        <dbReference type="ARBA" id="ARBA00023027"/>
    </source>
</evidence>
<evidence type="ECO:0000256" key="12">
    <source>
        <dbReference type="RuleBase" id="RU000397"/>
    </source>
</evidence>
<keyword evidence="10" id="KW-0547">Nucleotide-binding</keyword>
<evidence type="ECO:0000256" key="1">
    <source>
        <dbReference type="ARBA" id="ARBA00004869"/>
    </source>
</evidence>
<dbReference type="FunFam" id="3.40.50.720:FF:000266">
    <property type="entry name" value="Glyceraldehyde-3-phosphate dehydrogenase"/>
    <property type="match status" value="1"/>
</dbReference>
<feature type="binding site" evidence="9">
    <location>
        <begin position="148"/>
        <end position="150"/>
    </location>
    <ligand>
        <name>D-glyceraldehyde 3-phosphate</name>
        <dbReference type="ChEBI" id="CHEBI:59776"/>
    </ligand>
</feature>
<dbReference type="InterPro" id="IPR036291">
    <property type="entry name" value="NAD(P)-bd_dom_sf"/>
</dbReference>
<dbReference type="FunFam" id="3.30.360.10:FF:000001">
    <property type="entry name" value="Glyceraldehyde-3-phosphate dehydrogenase"/>
    <property type="match status" value="1"/>
</dbReference>
<feature type="active site" description="Nucleophile" evidence="8">
    <location>
        <position position="149"/>
    </location>
</feature>
<feature type="binding site" evidence="9">
    <location>
        <begin position="208"/>
        <end position="209"/>
    </location>
    <ligand>
        <name>D-glyceraldehyde 3-phosphate</name>
        <dbReference type="ChEBI" id="CHEBI:59776"/>
    </ligand>
</feature>
<dbReference type="GO" id="GO:0051287">
    <property type="term" value="F:NAD binding"/>
    <property type="evidence" value="ECO:0007669"/>
    <property type="project" value="UniProtKB-UniRule"/>
</dbReference>
<dbReference type="Pfam" id="PF02800">
    <property type="entry name" value="Gp_dh_C"/>
    <property type="match status" value="1"/>
</dbReference>
<evidence type="ECO:0000313" key="15">
    <source>
        <dbReference type="EMBL" id="KAJ8972128.1"/>
    </source>
</evidence>
<dbReference type="Proteomes" id="UP001162156">
    <property type="component" value="Unassembled WGS sequence"/>
</dbReference>
<dbReference type="InterPro" id="IPR020828">
    <property type="entry name" value="GlycerAld_3-P_DH_NAD(P)-bd"/>
</dbReference>
<dbReference type="GO" id="GO:0019682">
    <property type="term" value="P:glyceraldehyde-3-phosphate metabolic process"/>
    <property type="evidence" value="ECO:0007669"/>
    <property type="project" value="UniProtKB-ARBA"/>
</dbReference>
<evidence type="ECO:0000256" key="3">
    <source>
        <dbReference type="ARBA" id="ARBA00011881"/>
    </source>
</evidence>